<feature type="transmembrane region" description="Helical" evidence="1">
    <location>
        <begin position="37"/>
        <end position="56"/>
    </location>
</feature>
<keyword evidence="3" id="KW-1185">Reference proteome</keyword>
<dbReference type="RefSeq" id="WP_321565698.1">
    <property type="nucleotide sequence ID" value="NZ_CP139558.1"/>
</dbReference>
<evidence type="ECO:0000313" key="2">
    <source>
        <dbReference type="EMBL" id="WPU96605.1"/>
    </source>
</evidence>
<sequence>MNRLKTSLQAAAGVFAIIPGLAVLATNIGVPPNCSKVMFFATIESFGIFTLMLLHFNQNMFKSFSIKAINSLTIGSILVFAFTMFLYLYLFSEYVVEVAGSSPLFFPLWPRGELKQGLADIGSKANLIKEWGRDDVFHVIKSSSSSMLTRTTLFFLFLYQLIFVSLTFAFGLLALRVGEMKDNSLN</sequence>
<reference evidence="2 3" key="1">
    <citation type="submission" date="2023-11" db="EMBL/GenBank/DDBJ databases">
        <title>Analysis of the Genomes of Mucilaginibacter gossypii cycad 4 and M. sabulilitoris SNA2: microbes with the potential for plant growth promotion.</title>
        <authorList>
            <person name="Hirsch A.M."/>
            <person name="Humm E."/>
            <person name="Rubbi M."/>
            <person name="Del Vecchio G."/>
            <person name="Ha S.M."/>
            <person name="Pellegrini M."/>
            <person name="Gunsalus R.P."/>
        </authorList>
    </citation>
    <scope>NUCLEOTIDE SEQUENCE [LARGE SCALE GENOMIC DNA]</scope>
    <source>
        <strain evidence="2 3">SNA2</strain>
    </source>
</reference>
<gene>
    <name evidence="2" type="ORF">SNE25_13865</name>
</gene>
<feature type="transmembrane region" description="Helical" evidence="1">
    <location>
        <begin position="68"/>
        <end position="90"/>
    </location>
</feature>
<protein>
    <recommendedName>
        <fullName evidence="4">DUF4199 domain-containing protein</fullName>
    </recommendedName>
</protein>
<accession>A0ABZ0TYN1</accession>
<evidence type="ECO:0000256" key="1">
    <source>
        <dbReference type="SAM" id="Phobius"/>
    </source>
</evidence>
<feature type="transmembrane region" description="Helical" evidence="1">
    <location>
        <begin position="153"/>
        <end position="175"/>
    </location>
</feature>
<keyword evidence="1" id="KW-0812">Transmembrane</keyword>
<keyword evidence="1" id="KW-1133">Transmembrane helix</keyword>
<dbReference type="Proteomes" id="UP001324380">
    <property type="component" value="Chromosome"/>
</dbReference>
<organism evidence="2 3">
    <name type="scientific">Mucilaginibacter sabulilitoris</name>
    <dbReference type="NCBI Taxonomy" id="1173583"/>
    <lineage>
        <taxon>Bacteria</taxon>
        <taxon>Pseudomonadati</taxon>
        <taxon>Bacteroidota</taxon>
        <taxon>Sphingobacteriia</taxon>
        <taxon>Sphingobacteriales</taxon>
        <taxon>Sphingobacteriaceae</taxon>
        <taxon>Mucilaginibacter</taxon>
    </lineage>
</organism>
<dbReference type="EMBL" id="CP139558">
    <property type="protein sequence ID" value="WPU96605.1"/>
    <property type="molecule type" value="Genomic_DNA"/>
</dbReference>
<keyword evidence="1" id="KW-0472">Membrane</keyword>
<evidence type="ECO:0008006" key="4">
    <source>
        <dbReference type="Google" id="ProtNLM"/>
    </source>
</evidence>
<evidence type="ECO:0000313" key="3">
    <source>
        <dbReference type="Proteomes" id="UP001324380"/>
    </source>
</evidence>
<name>A0ABZ0TYN1_9SPHI</name>
<proteinExistence type="predicted"/>
<feature type="transmembrane region" description="Helical" evidence="1">
    <location>
        <begin position="12"/>
        <end position="31"/>
    </location>
</feature>